<dbReference type="AlphaFoldDB" id="A0A423GNX1"/>
<accession>A0A423GNX1</accession>
<dbReference type="EMBL" id="MOBI01000020">
    <property type="protein sequence ID" value="ROM94382.1"/>
    <property type="molecule type" value="Genomic_DNA"/>
</dbReference>
<organism evidence="1 2">
    <name type="scientific">Pseudomonas brassicacearum</name>
    <dbReference type="NCBI Taxonomy" id="930166"/>
    <lineage>
        <taxon>Bacteria</taxon>
        <taxon>Pseudomonadati</taxon>
        <taxon>Pseudomonadota</taxon>
        <taxon>Gammaproteobacteria</taxon>
        <taxon>Pseudomonadales</taxon>
        <taxon>Pseudomonadaceae</taxon>
        <taxon>Pseudomonas</taxon>
    </lineage>
</organism>
<name>A0A423GNX1_9PSED</name>
<dbReference type="RefSeq" id="WP_123583516.1">
    <property type="nucleotide sequence ID" value="NZ_MOBI01000020.1"/>
</dbReference>
<proteinExistence type="predicted"/>
<sequence>MTHGLRIWGGDGALQLDENSFTVRLVLSVLVTFTRAKEIQSFTVPGCNPGNAIAFVVPSGPVSNNQRQFETEMLDGVARVYNYTRTFDASSVTDGTMRLFVVRFR</sequence>
<protein>
    <submittedName>
        <fullName evidence="1">Uncharacterized protein</fullName>
    </submittedName>
</protein>
<evidence type="ECO:0000313" key="2">
    <source>
        <dbReference type="Proteomes" id="UP000284684"/>
    </source>
</evidence>
<gene>
    <name evidence="1" type="ORF">BK658_17655</name>
</gene>
<evidence type="ECO:0000313" key="1">
    <source>
        <dbReference type="EMBL" id="ROM94382.1"/>
    </source>
</evidence>
<dbReference type="Proteomes" id="UP000284684">
    <property type="component" value="Unassembled WGS sequence"/>
</dbReference>
<reference evidence="1 2" key="1">
    <citation type="submission" date="2016-10" db="EMBL/GenBank/DDBJ databases">
        <title>Comparative genome analysis of multiple Pseudomonas spp. focuses on biocontrol and plant growth promoting traits.</title>
        <authorList>
            <person name="Tao X.-Y."/>
            <person name="Taylor C.G."/>
        </authorList>
    </citation>
    <scope>NUCLEOTIDE SEQUENCE [LARGE SCALE GENOMIC DNA]</scope>
    <source>
        <strain evidence="1 2">37D10</strain>
    </source>
</reference>
<comment type="caution">
    <text evidence="1">The sequence shown here is derived from an EMBL/GenBank/DDBJ whole genome shotgun (WGS) entry which is preliminary data.</text>
</comment>